<evidence type="ECO:0000313" key="1">
    <source>
        <dbReference type="EMBL" id="KHD23457.1"/>
    </source>
</evidence>
<gene>
    <name evidence="1" type="ORF">NM09_18475</name>
</gene>
<sequence length="418" mass="47853">MKKSNIDSFVNSQRYSLFMFTVCICYTLTALPRLDISELLKNILIFGSLPYLYFNFKSFDKKIFWLILFAISIQIISWVNSIIFIPEIAKSRPNLNPLSSIFLFALVSIWINKEKWRRQLLFVTLILSFIFTAIYDSILNNTILLGLSGERIDFGMHNSQFTSMLSAVVMMLGTYLLCEWKKQSTQKSYAIACCLFFAIIVLSGFSLLASQSRQVWLALVFVVAISPSFIFSKSNLSKVILIYLLAALSIFALLQIDTISQRVFKESNVFTLLLSGEFDNIPMTSIGIRLNSWIEATKWIIDRPILGSDFNAISYVIRESELFINSGLTRYGHLHSTYIETLVAYGLLGILLYISFYKEIVSNIYRNQGRNEIVLVAIFLIFWAIINMFESFNHKGLGLYAHTIVLGGLYTLQQKKET</sequence>
<reference evidence="1" key="1">
    <citation type="submission" date="2014-10" db="EMBL/GenBank/DDBJ databases">
        <title>Genome sequencing of Vibrio caribbeanicus T14.</title>
        <authorList>
            <person name="Chan K.-G."/>
            <person name="Mohamad N.I."/>
        </authorList>
    </citation>
    <scope>NUCLEOTIDE SEQUENCE</scope>
    <source>
        <strain evidence="1">T14</strain>
    </source>
</reference>
<evidence type="ECO:0000313" key="2">
    <source>
        <dbReference type="Proteomes" id="UP000030421"/>
    </source>
</evidence>
<keyword evidence="2" id="KW-1185">Reference proteome</keyword>
<accession>A0ACC4NSK6</accession>
<name>A0ACC4NSK6_9VIBR</name>
<dbReference type="Proteomes" id="UP000030421">
    <property type="component" value="Unassembled WGS sequence"/>
</dbReference>
<comment type="caution">
    <text evidence="1">The sequence shown here is derived from an EMBL/GenBank/DDBJ whole genome shotgun (WGS) entry which is preliminary data.</text>
</comment>
<organism evidence="1 2">
    <name type="scientific">Vibrio caribbeanicus</name>
    <dbReference type="NCBI Taxonomy" id="701175"/>
    <lineage>
        <taxon>Bacteria</taxon>
        <taxon>Pseudomonadati</taxon>
        <taxon>Pseudomonadota</taxon>
        <taxon>Gammaproteobacteria</taxon>
        <taxon>Vibrionales</taxon>
        <taxon>Vibrionaceae</taxon>
        <taxon>Vibrio</taxon>
    </lineage>
</organism>
<proteinExistence type="predicted"/>
<protein>
    <submittedName>
        <fullName evidence="1">Uncharacterized protein</fullName>
    </submittedName>
</protein>
<dbReference type="EMBL" id="JRWR01000023">
    <property type="protein sequence ID" value="KHD23457.1"/>
    <property type="molecule type" value="Genomic_DNA"/>
</dbReference>